<organism evidence="1 2">
    <name type="scientific">Candidatus Methanodesulfokora washburnensis</name>
    <dbReference type="NCBI Taxonomy" id="2478471"/>
    <lineage>
        <taxon>Archaea</taxon>
        <taxon>Thermoproteota</taxon>
        <taxon>Candidatus Korarchaeia</taxon>
        <taxon>Candidatus Korarchaeia incertae sedis</taxon>
        <taxon>Candidatus Methanodesulfokora</taxon>
    </lineage>
</organism>
<dbReference type="Proteomes" id="UP000277582">
    <property type="component" value="Unassembled WGS sequence"/>
</dbReference>
<dbReference type="AlphaFoldDB" id="A0A3R9PBI8"/>
<proteinExistence type="predicted"/>
<keyword evidence="2" id="KW-1185">Reference proteome</keyword>
<accession>A0A3R9PBI8</accession>
<comment type="caution">
    <text evidence="1">The sequence shown here is derived from an EMBL/GenBank/DDBJ whole genome shotgun (WGS) entry which is preliminary data.</text>
</comment>
<evidence type="ECO:0000313" key="2">
    <source>
        <dbReference type="Proteomes" id="UP000277582"/>
    </source>
</evidence>
<protein>
    <recommendedName>
        <fullName evidence="3">NodB homology domain-containing protein</fullName>
    </recommendedName>
</protein>
<reference evidence="1 2" key="1">
    <citation type="submission" date="2018-10" db="EMBL/GenBank/DDBJ databases">
        <title>Co-occurring genomic capacity for anaerobic methane metabolism and dissimilatory sulfite reduction discovered in the Korarchaeota.</title>
        <authorList>
            <person name="Mckay L.J."/>
            <person name="Dlakic M."/>
            <person name="Fields M.W."/>
            <person name="Delmont T.O."/>
            <person name="Eren A.M."/>
            <person name="Jay Z.J."/>
            <person name="Klingelsmith K.B."/>
            <person name="Rusch D.B."/>
            <person name="Inskeep W.P."/>
        </authorList>
    </citation>
    <scope>NUCLEOTIDE SEQUENCE [LARGE SCALE GENOMIC DNA]</scope>
    <source>
        <strain evidence="1 2">MDKW</strain>
    </source>
</reference>
<sequence>MALIALSALIPLIFPKESNARAPQMSLGYAGEVQNVQKGTSYFSLDYYRRFLEELRKPRYLVLNVKQFVLLSKSGWRAPSDRVTVVLRHDCDNDIEIAFKMAEMEHELGINASYYVRVRDERYNVLSESVSKKIKQIYDWGFDVGLHYEDLYASEYSTSRYNLSKALSLFELDLQILRSIVPVDTACAHGNRANMTYRNFDMFSMANKSIEDFGLVSECYLSVLPYLRTYQHYWRTDNMGKPSDWISIVQNAKPGQVVYLLIHPCYYGAGGESYDYQP</sequence>
<gene>
    <name evidence="1" type="ORF">D6D85_15720</name>
</gene>
<evidence type="ECO:0008006" key="3">
    <source>
        <dbReference type="Google" id="ProtNLM"/>
    </source>
</evidence>
<evidence type="ECO:0000313" key="1">
    <source>
        <dbReference type="EMBL" id="RSN71511.1"/>
    </source>
</evidence>
<dbReference type="EMBL" id="RCOS01000173">
    <property type="protein sequence ID" value="RSN71511.1"/>
    <property type="molecule type" value="Genomic_DNA"/>
</dbReference>
<name>A0A3R9PBI8_9CREN</name>